<protein>
    <submittedName>
        <fullName evidence="2">Uncharacterized protein</fullName>
    </submittedName>
</protein>
<feature type="compositionally biased region" description="Basic and acidic residues" evidence="1">
    <location>
        <begin position="65"/>
        <end position="77"/>
    </location>
</feature>
<name>W9QUD7_9ROSA</name>
<feature type="region of interest" description="Disordered" evidence="1">
    <location>
        <begin position="57"/>
        <end position="77"/>
    </location>
</feature>
<keyword evidence="3" id="KW-1185">Reference proteome</keyword>
<proteinExistence type="predicted"/>
<organism evidence="2 3">
    <name type="scientific">Morus notabilis</name>
    <dbReference type="NCBI Taxonomy" id="981085"/>
    <lineage>
        <taxon>Eukaryota</taxon>
        <taxon>Viridiplantae</taxon>
        <taxon>Streptophyta</taxon>
        <taxon>Embryophyta</taxon>
        <taxon>Tracheophyta</taxon>
        <taxon>Spermatophyta</taxon>
        <taxon>Magnoliopsida</taxon>
        <taxon>eudicotyledons</taxon>
        <taxon>Gunneridae</taxon>
        <taxon>Pentapetalae</taxon>
        <taxon>rosids</taxon>
        <taxon>fabids</taxon>
        <taxon>Rosales</taxon>
        <taxon>Moraceae</taxon>
        <taxon>Moreae</taxon>
        <taxon>Morus</taxon>
    </lineage>
</organism>
<evidence type="ECO:0000313" key="3">
    <source>
        <dbReference type="Proteomes" id="UP000030645"/>
    </source>
</evidence>
<evidence type="ECO:0000256" key="1">
    <source>
        <dbReference type="SAM" id="MobiDB-lite"/>
    </source>
</evidence>
<sequence>MCGHRGVTRDLQISKRAEETSPKISFAWPRWNRFLSGWCLIALEKLRDVDGRLSEMDGARGGGRKSGEDGFDLHYEL</sequence>
<dbReference type="Proteomes" id="UP000030645">
    <property type="component" value="Unassembled WGS sequence"/>
</dbReference>
<reference evidence="3" key="1">
    <citation type="submission" date="2013-01" db="EMBL/GenBank/DDBJ databases">
        <title>Draft Genome Sequence of a Mulberry Tree, Morus notabilis C.K. Schneid.</title>
        <authorList>
            <person name="He N."/>
            <person name="Zhao S."/>
        </authorList>
    </citation>
    <scope>NUCLEOTIDE SEQUENCE</scope>
</reference>
<dbReference type="AlphaFoldDB" id="W9QUD7"/>
<evidence type="ECO:0000313" key="2">
    <source>
        <dbReference type="EMBL" id="EXB54396.1"/>
    </source>
</evidence>
<dbReference type="EMBL" id="KE344179">
    <property type="protein sequence ID" value="EXB54396.1"/>
    <property type="molecule type" value="Genomic_DNA"/>
</dbReference>
<feature type="region of interest" description="Disordered" evidence="1">
    <location>
        <begin position="1"/>
        <end position="21"/>
    </location>
</feature>
<gene>
    <name evidence="2" type="ORF">L484_011058</name>
</gene>
<accession>W9QUD7</accession>
<feature type="compositionally biased region" description="Basic and acidic residues" evidence="1">
    <location>
        <begin position="12"/>
        <end position="21"/>
    </location>
</feature>